<dbReference type="PROSITE" id="PS50850">
    <property type="entry name" value="MFS"/>
    <property type="match status" value="1"/>
</dbReference>
<dbReference type="PANTHER" id="PTHR48020">
    <property type="entry name" value="PROTON MYO-INOSITOL COTRANSPORTER"/>
    <property type="match status" value="1"/>
</dbReference>
<dbReference type="InterPro" id="IPR005828">
    <property type="entry name" value="MFS_sugar_transport-like"/>
</dbReference>
<feature type="transmembrane region" description="Helical" evidence="6">
    <location>
        <begin position="30"/>
        <end position="50"/>
    </location>
</feature>
<feature type="domain" description="Major facilitator superfamily (MFS) profile" evidence="7">
    <location>
        <begin position="1"/>
        <end position="124"/>
    </location>
</feature>
<organism evidence="8 9">
    <name type="scientific">Scleropages formosus</name>
    <name type="common">Asian bonytongue</name>
    <name type="synonym">Osteoglossum formosum</name>
    <dbReference type="NCBI Taxonomy" id="113540"/>
    <lineage>
        <taxon>Eukaryota</taxon>
        <taxon>Metazoa</taxon>
        <taxon>Chordata</taxon>
        <taxon>Craniata</taxon>
        <taxon>Vertebrata</taxon>
        <taxon>Euteleostomi</taxon>
        <taxon>Actinopterygii</taxon>
        <taxon>Neopterygii</taxon>
        <taxon>Teleostei</taxon>
        <taxon>Osteoglossocephala</taxon>
        <taxon>Osteoglossomorpha</taxon>
        <taxon>Osteoglossiformes</taxon>
        <taxon>Osteoglossidae</taxon>
        <taxon>Scleropages</taxon>
    </lineage>
</organism>
<evidence type="ECO:0000313" key="8">
    <source>
        <dbReference type="EMBL" id="KPP76210.1"/>
    </source>
</evidence>
<accession>A0A0P7XM19</accession>
<dbReference type="AlphaFoldDB" id="A0A0P7XM19"/>
<dbReference type="Pfam" id="PF00083">
    <property type="entry name" value="Sugar_tr"/>
    <property type="match status" value="1"/>
</dbReference>
<dbReference type="Proteomes" id="UP000034805">
    <property type="component" value="Unassembled WGS sequence"/>
</dbReference>
<dbReference type="InterPro" id="IPR050814">
    <property type="entry name" value="Myo-inositol_Transporter"/>
</dbReference>
<evidence type="ECO:0000313" key="9">
    <source>
        <dbReference type="Proteomes" id="UP000034805"/>
    </source>
</evidence>
<keyword evidence="2" id="KW-0813">Transport</keyword>
<sequence>MGIASMTVPVYVAEVSPPHLRGQLVTINTLFITGGQFIASLVVGAFSYLHRGGWRYILGLSVVPAALQFFGFLFLPDSPRWLIHKGLTQRARRVLSQIRGNQSIDEEYDSIKSSIEEEEKDAAG</sequence>
<keyword evidence="5 6" id="KW-0472">Membrane</keyword>
<keyword evidence="3 6" id="KW-0812">Transmembrane</keyword>
<gene>
    <name evidence="8" type="ORF">Z043_104469</name>
</gene>
<evidence type="ECO:0000256" key="1">
    <source>
        <dbReference type="ARBA" id="ARBA00004141"/>
    </source>
</evidence>
<comment type="subcellular location">
    <subcellularLocation>
        <location evidence="1">Membrane</location>
        <topology evidence="1">Multi-pass membrane protein</topology>
    </subcellularLocation>
</comment>
<evidence type="ECO:0000256" key="5">
    <source>
        <dbReference type="ARBA" id="ARBA00023136"/>
    </source>
</evidence>
<dbReference type="EMBL" id="JARO02001190">
    <property type="protein sequence ID" value="KPP76210.1"/>
    <property type="molecule type" value="Genomic_DNA"/>
</dbReference>
<dbReference type="SUPFAM" id="SSF103473">
    <property type="entry name" value="MFS general substrate transporter"/>
    <property type="match status" value="1"/>
</dbReference>
<dbReference type="Gene3D" id="1.20.1250.20">
    <property type="entry name" value="MFS general substrate transporter like domains"/>
    <property type="match status" value="1"/>
</dbReference>
<reference evidence="8 9" key="1">
    <citation type="submission" date="2015-08" db="EMBL/GenBank/DDBJ databases">
        <title>The genome of the Asian arowana (Scleropages formosus).</title>
        <authorList>
            <person name="Tan M.H."/>
            <person name="Gan H.M."/>
            <person name="Croft L.J."/>
            <person name="Austin C.M."/>
        </authorList>
    </citation>
    <scope>NUCLEOTIDE SEQUENCE [LARGE SCALE GENOMIC DNA]</scope>
    <source>
        <strain evidence="8">Aro1</strain>
    </source>
</reference>
<evidence type="ECO:0000256" key="3">
    <source>
        <dbReference type="ARBA" id="ARBA00022692"/>
    </source>
</evidence>
<name>A0A0P7XM19_SCLFO</name>
<dbReference type="InterPro" id="IPR036259">
    <property type="entry name" value="MFS_trans_sf"/>
</dbReference>
<keyword evidence="4 6" id="KW-1133">Transmembrane helix</keyword>
<evidence type="ECO:0000256" key="6">
    <source>
        <dbReference type="SAM" id="Phobius"/>
    </source>
</evidence>
<dbReference type="GO" id="GO:0016324">
    <property type="term" value="C:apical plasma membrane"/>
    <property type="evidence" value="ECO:0007669"/>
    <property type="project" value="TreeGrafter"/>
</dbReference>
<evidence type="ECO:0000259" key="7">
    <source>
        <dbReference type="PROSITE" id="PS50850"/>
    </source>
</evidence>
<feature type="non-terminal residue" evidence="8">
    <location>
        <position position="124"/>
    </location>
</feature>
<evidence type="ECO:0000256" key="4">
    <source>
        <dbReference type="ARBA" id="ARBA00022989"/>
    </source>
</evidence>
<feature type="transmembrane region" description="Helical" evidence="6">
    <location>
        <begin position="56"/>
        <end position="75"/>
    </location>
</feature>
<protein>
    <recommendedName>
        <fullName evidence="7">Major facilitator superfamily (MFS) profile domain-containing protein</fullName>
    </recommendedName>
</protein>
<dbReference type="GO" id="GO:0005366">
    <property type="term" value="F:myo-inositol:proton symporter activity"/>
    <property type="evidence" value="ECO:0007669"/>
    <property type="project" value="TreeGrafter"/>
</dbReference>
<comment type="caution">
    <text evidence="8">The sequence shown here is derived from an EMBL/GenBank/DDBJ whole genome shotgun (WGS) entry which is preliminary data.</text>
</comment>
<proteinExistence type="predicted"/>
<dbReference type="PANTHER" id="PTHR48020:SF12">
    <property type="entry name" value="PROTON MYO-INOSITOL COTRANSPORTER"/>
    <property type="match status" value="1"/>
</dbReference>
<evidence type="ECO:0000256" key="2">
    <source>
        <dbReference type="ARBA" id="ARBA00022448"/>
    </source>
</evidence>
<dbReference type="InterPro" id="IPR020846">
    <property type="entry name" value="MFS_dom"/>
</dbReference>